<evidence type="ECO:0000256" key="3">
    <source>
        <dbReference type="ARBA" id="ARBA00022801"/>
    </source>
</evidence>
<dbReference type="NCBIfam" id="TIGR00237">
    <property type="entry name" value="xseA"/>
    <property type="match status" value="1"/>
</dbReference>
<dbReference type="Proteomes" id="UP000198539">
    <property type="component" value="Unassembled WGS sequence"/>
</dbReference>
<sequence>MDLFEDPIPGPDTPGRNAPEFTVSELSGAVKRVIEGEFGRVRVRGEVGRVMIARTGHMYFDLKDDRSVIASVSWKGQVAKMPIRPEEGMEVIATGRMTTFGPQSKYQLQVESITPAGAGALMAMLEKRKAALGAEGLFDAGRKRPLPYLPRVIGVVTSPTGAVIRDILHRVRERFPVHVIVWPVAVQGDGCAPQVTLAINGFNAIAPGGPVPRPDVIIVARGGGSIEDLWGFNEESVVRAAAASTIPLISAVGHETDTTLIDFASDLRAPTPTAAAELAVPVRADLLAQVAALDARLIRAGGQTISQRRQRLRDLARALPRPDTLMAPARQRFDQWADRLPGSLRGLVVHKRLTLNTLSAGVRPSALTQRLGGARDRLGVASERLMPGLARTLVRQRERLEAMAPRLRADGLTRARRDHTRALTEQGLRLNAALRNQMQDHHRRLDGLERLRQTLGYEATLARGYAVVRDASGAVITTAQATRQHRALEVAFADARVDVVLASAGGPTDPGHDGPLPEVPKPAARARKAPQRQLDDNTTAPRQPNLFDPD</sequence>
<dbReference type="GO" id="GO:0008855">
    <property type="term" value="F:exodeoxyribonuclease VII activity"/>
    <property type="evidence" value="ECO:0007669"/>
    <property type="project" value="UniProtKB-UniRule"/>
</dbReference>
<evidence type="ECO:0000259" key="9">
    <source>
        <dbReference type="Pfam" id="PF13742"/>
    </source>
</evidence>
<dbReference type="RefSeq" id="WP_092888041.1">
    <property type="nucleotide sequence ID" value="NZ_CP061498.1"/>
</dbReference>
<dbReference type="STRING" id="564137.SAMN04488238_104343"/>
<keyword evidence="2 5" id="KW-0540">Nuclease</keyword>
<dbReference type="GO" id="GO:0005737">
    <property type="term" value="C:cytoplasm"/>
    <property type="evidence" value="ECO:0007669"/>
    <property type="project" value="UniProtKB-SubCell"/>
</dbReference>
<dbReference type="PANTHER" id="PTHR30008:SF0">
    <property type="entry name" value="EXODEOXYRIBONUCLEASE 7 LARGE SUBUNIT"/>
    <property type="match status" value="1"/>
</dbReference>
<dbReference type="PANTHER" id="PTHR30008">
    <property type="entry name" value="EXODEOXYRIBONUCLEASE 7 LARGE SUBUNIT"/>
    <property type="match status" value="1"/>
</dbReference>
<reference evidence="10 11" key="1">
    <citation type="submission" date="2016-10" db="EMBL/GenBank/DDBJ databases">
        <authorList>
            <person name="de Groot N.N."/>
        </authorList>
    </citation>
    <scope>NUCLEOTIDE SEQUENCE [LARGE SCALE GENOMIC DNA]</scope>
    <source>
        <strain evidence="10 11">CGMCC 1.8894</strain>
    </source>
</reference>
<keyword evidence="11" id="KW-1185">Reference proteome</keyword>
<comment type="similarity">
    <text evidence="5 6">Belongs to the XseA family.</text>
</comment>
<keyword evidence="3 5" id="KW-0378">Hydrolase</keyword>
<dbReference type="InterPro" id="IPR020579">
    <property type="entry name" value="Exonuc_VII_lsu_C"/>
</dbReference>
<dbReference type="InterPro" id="IPR003753">
    <property type="entry name" value="Exonuc_VII_L"/>
</dbReference>
<feature type="region of interest" description="Disordered" evidence="7">
    <location>
        <begin position="1"/>
        <end position="20"/>
    </location>
</feature>
<evidence type="ECO:0000313" key="10">
    <source>
        <dbReference type="EMBL" id="SDW97563.1"/>
    </source>
</evidence>
<dbReference type="EMBL" id="FNOM01000004">
    <property type="protein sequence ID" value="SDW97563.1"/>
    <property type="molecule type" value="Genomic_DNA"/>
</dbReference>
<dbReference type="InterPro" id="IPR025824">
    <property type="entry name" value="OB-fold_nuc-bd_dom"/>
</dbReference>
<dbReference type="Pfam" id="PF13742">
    <property type="entry name" value="tRNA_anti_2"/>
    <property type="match status" value="1"/>
</dbReference>
<accession>A0A1H2XXA9</accession>
<comment type="subunit">
    <text evidence="5">Heterooligomer composed of large and small subunits.</text>
</comment>
<gene>
    <name evidence="5" type="primary">xseA</name>
    <name evidence="10" type="ORF">SAMN04488238_104343</name>
</gene>
<comment type="catalytic activity">
    <reaction evidence="5 6">
        <text>Exonucleolytic cleavage in either 5'- to 3'- or 3'- to 5'-direction to yield nucleoside 5'-phosphates.</text>
        <dbReference type="EC" id="3.1.11.6"/>
    </reaction>
</comment>
<feature type="domain" description="Exonuclease VII large subunit C-terminal" evidence="8">
    <location>
        <begin position="137"/>
        <end position="409"/>
    </location>
</feature>
<protein>
    <recommendedName>
        <fullName evidence="5">Exodeoxyribonuclease 7 large subunit</fullName>
        <ecNumber evidence="5">3.1.11.6</ecNumber>
    </recommendedName>
    <alternativeName>
        <fullName evidence="5">Exodeoxyribonuclease VII large subunit</fullName>
        <shortName evidence="5">Exonuclease VII large subunit</shortName>
    </alternativeName>
</protein>
<evidence type="ECO:0000256" key="4">
    <source>
        <dbReference type="ARBA" id="ARBA00022839"/>
    </source>
</evidence>
<dbReference type="Pfam" id="PF02601">
    <property type="entry name" value="Exonuc_VII_L"/>
    <property type="match status" value="1"/>
</dbReference>
<dbReference type="GO" id="GO:0003676">
    <property type="term" value="F:nucleic acid binding"/>
    <property type="evidence" value="ECO:0007669"/>
    <property type="project" value="InterPro"/>
</dbReference>
<dbReference type="CDD" id="cd04489">
    <property type="entry name" value="ExoVII_LU_OBF"/>
    <property type="match status" value="1"/>
</dbReference>
<evidence type="ECO:0000256" key="7">
    <source>
        <dbReference type="SAM" id="MobiDB-lite"/>
    </source>
</evidence>
<feature type="region of interest" description="Disordered" evidence="7">
    <location>
        <begin position="503"/>
        <end position="550"/>
    </location>
</feature>
<feature type="domain" description="OB-fold nucleic acid binding" evidence="9">
    <location>
        <begin position="21"/>
        <end position="113"/>
    </location>
</feature>
<evidence type="ECO:0000256" key="1">
    <source>
        <dbReference type="ARBA" id="ARBA00022490"/>
    </source>
</evidence>
<evidence type="ECO:0000256" key="5">
    <source>
        <dbReference type="HAMAP-Rule" id="MF_00378"/>
    </source>
</evidence>
<keyword evidence="1 5" id="KW-0963">Cytoplasm</keyword>
<dbReference type="OrthoDB" id="9802795at2"/>
<comment type="function">
    <text evidence="5">Bidirectionally degrades single-stranded DNA into large acid-insoluble oligonucleotides, which are then degraded further into small acid-soluble oligonucleotides.</text>
</comment>
<dbReference type="HAMAP" id="MF_00378">
    <property type="entry name" value="Exonuc_7_L"/>
    <property type="match status" value="1"/>
</dbReference>
<name>A0A1H2XXA9_9RHOB</name>
<comment type="subcellular location">
    <subcellularLocation>
        <location evidence="5 6">Cytoplasm</location>
    </subcellularLocation>
</comment>
<dbReference type="GO" id="GO:0006308">
    <property type="term" value="P:DNA catabolic process"/>
    <property type="evidence" value="ECO:0007669"/>
    <property type="project" value="UniProtKB-UniRule"/>
</dbReference>
<evidence type="ECO:0000259" key="8">
    <source>
        <dbReference type="Pfam" id="PF02601"/>
    </source>
</evidence>
<proteinExistence type="inferred from homology"/>
<keyword evidence="4 5" id="KW-0269">Exonuclease</keyword>
<evidence type="ECO:0000313" key="11">
    <source>
        <dbReference type="Proteomes" id="UP000198539"/>
    </source>
</evidence>
<dbReference type="GO" id="GO:0009318">
    <property type="term" value="C:exodeoxyribonuclease VII complex"/>
    <property type="evidence" value="ECO:0007669"/>
    <property type="project" value="UniProtKB-UniRule"/>
</dbReference>
<organism evidence="10 11">
    <name type="scientific">Roseicitreum antarcticum</name>
    <dbReference type="NCBI Taxonomy" id="564137"/>
    <lineage>
        <taxon>Bacteria</taxon>
        <taxon>Pseudomonadati</taxon>
        <taxon>Pseudomonadota</taxon>
        <taxon>Alphaproteobacteria</taxon>
        <taxon>Rhodobacterales</taxon>
        <taxon>Paracoccaceae</taxon>
        <taxon>Roseicitreum</taxon>
    </lineage>
</organism>
<evidence type="ECO:0000256" key="2">
    <source>
        <dbReference type="ARBA" id="ARBA00022722"/>
    </source>
</evidence>
<evidence type="ECO:0000256" key="6">
    <source>
        <dbReference type="RuleBase" id="RU004355"/>
    </source>
</evidence>
<dbReference type="AlphaFoldDB" id="A0A1H2XXA9"/>
<dbReference type="EC" id="3.1.11.6" evidence="5"/>